<proteinExistence type="predicted"/>
<dbReference type="InterPro" id="IPR008928">
    <property type="entry name" value="6-hairpin_glycosidase_sf"/>
</dbReference>
<dbReference type="Gene3D" id="1.50.10.10">
    <property type="match status" value="1"/>
</dbReference>
<dbReference type="EMBL" id="BAAAMJ010000016">
    <property type="protein sequence ID" value="GAA1910347.1"/>
    <property type="molecule type" value="Genomic_DNA"/>
</dbReference>
<keyword evidence="4" id="KW-1185">Reference proteome</keyword>
<feature type="domain" description="GH15-like" evidence="1">
    <location>
        <begin position="228"/>
        <end position="540"/>
    </location>
</feature>
<dbReference type="PANTHER" id="PTHR31616:SF0">
    <property type="entry name" value="GLUCAN 1,4-ALPHA-GLUCOSIDASE"/>
    <property type="match status" value="1"/>
</dbReference>
<evidence type="ECO:0000313" key="3">
    <source>
        <dbReference type="EMBL" id="GAA1910347.1"/>
    </source>
</evidence>
<comment type="caution">
    <text evidence="3">The sequence shown here is derived from an EMBL/GenBank/DDBJ whole genome shotgun (WGS) entry which is preliminary data.</text>
</comment>
<dbReference type="Pfam" id="PF00723">
    <property type="entry name" value="Glyco_hydro_15"/>
    <property type="match status" value="1"/>
</dbReference>
<protein>
    <submittedName>
        <fullName evidence="3">Glycoside hydrolase family 15 protein</fullName>
    </submittedName>
</protein>
<name>A0ABN2P4R0_9ACTN</name>
<dbReference type="PANTHER" id="PTHR31616">
    <property type="entry name" value="TREHALASE"/>
    <property type="match status" value="1"/>
</dbReference>
<gene>
    <name evidence="3" type="ORF">GCM10009716_20260</name>
</gene>
<dbReference type="InterPro" id="IPR012341">
    <property type="entry name" value="6hp_glycosidase-like_sf"/>
</dbReference>
<accession>A0ABN2P4R0</accession>
<organism evidence="3 4">
    <name type="scientific">Streptomyces sodiiphilus</name>
    <dbReference type="NCBI Taxonomy" id="226217"/>
    <lineage>
        <taxon>Bacteria</taxon>
        <taxon>Bacillati</taxon>
        <taxon>Actinomycetota</taxon>
        <taxon>Actinomycetes</taxon>
        <taxon>Kitasatosporales</taxon>
        <taxon>Streptomycetaceae</taxon>
        <taxon>Streptomyces</taxon>
    </lineage>
</organism>
<dbReference type="InterPro" id="IPR045582">
    <property type="entry name" value="Trehalase-like_N"/>
</dbReference>
<keyword evidence="3" id="KW-0378">Hydrolase</keyword>
<evidence type="ECO:0000259" key="1">
    <source>
        <dbReference type="Pfam" id="PF00723"/>
    </source>
</evidence>
<dbReference type="RefSeq" id="WP_344260632.1">
    <property type="nucleotide sequence ID" value="NZ_BAAAMJ010000016.1"/>
</dbReference>
<reference evidence="3 4" key="1">
    <citation type="journal article" date="2019" name="Int. J. Syst. Evol. Microbiol.">
        <title>The Global Catalogue of Microorganisms (GCM) 10K type strain sequencing project: providing services to taxonomists for standard genome sequencing and annotation.</title>
        <authorList>
            <consortium name="The Broad Institute Genomics Platform"/>
            <consortium name="The Broad Institute Genome Sequencing Center for Infectious Disease"/>
            <person name="Wu L."/>
            <person name="Ma J."/>
        </authorList>
    </citation>
    <scope>NUCLEOTIDE SEQUENCE [LARGE SCALE GENOMIC DNA]</scope>
    <source>
        <strain evidence="3 4">JCM 13581</strain>
    </source>
</reference>
<dbReference type="SUPFAM" id="SSF48208">
    <property type="entry name" value="Six-hairpin glycosidases"/>
    <property type="match status" value="1"/>
</dbReference>
<dbReference type="Pfam" id="PF19291">
    <property type="entry name" value="TREH_N"/>
    <property type="match status" value="1"/>
</dbReference>
<dbReference type="GO" id="GO:0016787">
    <property type="term" value="F:hydrolase activity"/>
    <property type="evidence" value="ECO:0007669"/>
    <property type="project" value="UniProtKB-KW"/>
</dbReference>
<feature type="domain" description="Trehalase-like N-terminal" evidence="2">
    <location>
        <begin position="6"/>
        <end position="151"/>
    </location>
</feature>
<evidence type="ECO:0000313" key="4">
    <source>
        <dbReference type="Proteomes" id="UP001501303"/>
    </source>
</evidence>
<sequence>MSTGDFPPIGEYAFLSDCHTAALAGPDGSVEWLCAPRFDGPSVFGRLLDRSVGGAWELTVDGAGPPERRYLRDSLVLESRWRAPHGTVAAHDFLAVKAPGSAAGRGIVAEGMLVRLVYCESGHATVRSRVTARPDYGRTAARWSHTGEVLLCENAPLWLGGEPGPRIDAKGAVESVTGLGAGDAAVLALGYRGDQARRVDRATAERLRADAVDAWQTWSDRASYDGVGAEHVRRSVLVLRGLLSDETGGLLAAPTTSLPEWTGGERNWDYRYVWHRDAALVVLVLLRLGHEDEAGRYLRFMLDGCADREHRLEPMLDLDGGTGIEESELDHLQGYAASRPVRVGNEAYGQHQIDSYGHVLDAAYVFQEVTGGLTPEEIAEVRRLVDTCARRRREKDHGVWEVRGEPRHWTYSKLYAWVCLDRGIKLAELAEDADAPLDHWRREREAVRQELLEQGYDEEKGAFVQSYGARNVDAALLQLPLLGLLDGDDPRVTSTIDAIAQELGGGPDLIHRYDPEATGDGIGHGEGAFLMCSFDMVSALVLAGRPEEARERFASLCARSGPFDLFSEEMTGDGTFLGNYPQAFTHLALIEAAMNLDEAGRLDALHAWANRRSRR</sequence>
<dbReference type="Proteomes" id="UP001501303">
    <property type="component" value="Unassembled WGS sequence"/>
</dbReference>
<evidence type="ECO:0000259" key="2">
    <source>
        <dbReference type="Pfam" id="PF19291"/>
    </source>
</evidence>
<dbReference type="InterPro" id="IPR011613">
    <property type="entry name" value="GH15-like"/>
</dbReference>